<dbReference type="AlphaFoldDB" id="A0A2P4P2G3"/>
<dbReference type="VEuPathDB" id="FungiDB:RhiirFUN_015694"/>
<gene>
    <name evidence="2" type="ORF">GLOIN_2v1788963</name>
</gene>
<protein>
    <submittedName>
        <fullName evidence="2">Uncharacterized protein</fullName>
    </submittedName>
</protein>
<reference evidence="2 3" key="1">
    <citation type="journal article" date="2013" name="Proc. Natl. Acad. Sci. U.S.A.">
        <title>Genome of an arbuscular mycorrhizal fungus provides insight into the oldest plant symbiosis.</title>
        <authorList>
            <person name="Tisserant E."/>
            <person name="Malbreil M."/>
            <person name="Kuo A."/>
            <person name="Kohler A."/>
            <person name="Symeonidi A."/>
            <person name="Balestrini R."/>
            <person name="Charron P."/>
            <person name="Duensing N."/>
            <person name="Frei Dit Frey N."/>
            <person name="Gianinazzi-Pearson V."/>
            <person name="Gilbert L.B."/>
            <person name="Handa Y."/>
            <person name="Herr J.R."/>
            <person name="Hijri M."/>
            <person name="Koul R."/>
            <person name="Kawaguchi M."/>
            <person name="Krajinski F."/>
            <person name="Lammers P.J."/>
            <person name="Masclaux F.G."/>
            <person name="Murat C."/>
            <person name="Morin E."/>
            <person name="Ndikumana S."/>
            <person name="Pagni M."/>
            <person name="Petitpierre D."/>
            <person name="Requena N."/>
            <person name="Rosikiewicz P."/>
            <person name="Riley R."/>
            <person name="Saito K."/>
            <person name="San Clemente H."/>
            <person name="Shapiro H."/>
            <person name="van Tuinen D."/>
            <person name="Becard G."/>
            <person name="Bonfante P."/>
            <person name="Paszkowski U."/>
            <person name="Shachar-Hill Y.Y."/>
            <person name="Tuskan G.A."/>
            <person name="Young P.W."/>
            <person name="Sanders I.R."/>
            <person name="Henrissat B."/>
            <person name="Rensing S.A."/>
            <person name="Grigoriev I.V."/>
            <person name="Corradi N."/>
            <person name="Roux C."/>
            <person name="Martin F."/>
        </authorList>
    </citation>
    <scope>NUCLEOTIDE SEQUENCE [LARGE SCALE GENOMIC DNA]</scope>
    <source>
        <strain evidence="2 3">DAOM 197198</strain>
    </source>
</reference>
<reference evidence="2 3" key="2">
    <citation type="journal article" date="2018" name="New Phytol.">
        <title>High intraspecific genome diversity in the model arbuscular mycorrhizal symbiont Rhizophagus irregularis.</title>
        <authorList>
            <person name="Chen E.C.H."/>
            <person name="Morin E."/>
            <person name="Beaudet D."/>
            <person name="Noel J."/>
            <person name="Yildirir G."/>
            <person name="Ndikumana S."/>
            <person name="Charron P."/>
            <person name="St-Onge C."/>
            <person name="Giorgi J."/>
            <person name="Kruger M."/>
            <person name="Marton T."/>
            <person name="Ropars J."/>
            <person name="Grigoriev I.V."/>
            <person name="Hainaut M."/>
            <person name="Henrissat B."/>
            <person name="Roux C."/>
            <person name="Martin F."/>
            <person name="Corradi N."/>
        </authorList>
    </citation>
    <scope>NUCLEOTIDE SEQUENCE [LARGE SCALE GENOMIC DNA]</scope>
    <source>
        <strain evidence="2 3">DAOM 197198</strain>
    </source>
</reference>
<keyword evidence="1" id="KW-0472">Membrane</keyword>
<comment type="caution">
    <text evidence="2">The sequence shown here is derived from an EMBL/GenBank/DDBJ whole genome shotgun (WGS) entry which is preliminary data.</text>
</comment>
<evidence type="ECO:0000256" key="1">
    <source>
        <dbReference type="SAM" id="Phobius"/>
    </source>
</evidence>
<accession>A0A2P4P2G3</accession>
<sequence length="176" mass="19160">MNEITKGSNSINQMFFSNYKEDLKESLSSLLSDSKSYKSEATLLKKQIENIKNSLSGIAKKISEYNEKITEKRKVLSNHIDTVDKITDDAKSYATRGKIVAEIGVITAAIAAPFTGGTFLVAIPVAEVVVGLSCLAFVAFVKGTERSTTVVETSSNISIILNYQLESVREIPTSDV</sequence>
<organism evidence="2 3">
    <name type="scientific">Rhizophagus irregularis (strain DAOM 181602 / DAOM 197198 / MUCL 43194)</name>
    <name type="common">Arbuscular mycorrhizal fungus</name>
    <name type="synonym">Glomus intraradices</name>
    <dbReference type="NCBI Taxonomy" id="747089"/>
    <lineage>
        <taxon>Eukaryota</taxon>
        <taxon>Fungi</taxon>
        <taxon>Fungi incertae sedis</taxon>
        <taxon>Mucoromycota</taxon>
        <taxon>Glomeromycotina</taxon>
        <taxon>Glomeromycetes</taxon>
        <taxon>Glomerales</taxon>
        <taxon>Glomeraceae</taxon>
        <taxon>Rhizophagus</taxon>
    </lineage>
</organism>
<keyword evidence="1" id="KW-0812">Transmembrane</keyword>
<evidence type="ECO:0000313" key="2">
    <source>
        <dbReference type="EMBL" id="POG59580.1"/>
    </source>
</evidence>
<dbReference type="Gene3D" id="1.20.1170.10">
    <property type="match status" value="1"/>
</dbReference>
<dbReference type="Proteomes" id="UP000018888">
    <property type="component" value="Unassembled WGS sequence"/>
</dbReference>
<keyword evidence="1" id="KW-1133">Transmembrane helix</keyword>
<proteinExistence type="predicted"/>
<feature type="transmembrane region" description="Helical" evidence="1">
    <location>
        <begin position="121"/>
        <end position="141"/>
    </location>
</feature>
<name>A0A2P4P2G3_RHIID</name>
<evidence type="ECO:0000313" key="3">
    <source>
        <dbReference type="Proteomes" id="UP000018888"/>
    </source>
</evidence>
<keyword evidence="3" id="KW-1185">Reference proteome</keyword>
<dbReference type="SUPFAM" id="SSF58100">
    <property type="entry name" value="Bacterial hemolysins"/>
    <property type="match status" value="1"/>
</dbReference>
<dbReference type="EMBL" id="AUPC02000442">
    <property type="protein sequence ID" value="POG59580.1"/>
    <property type="molecule type" value="Genomic_DNA"/>
</dbReference>
<feature type="transmembrane region" description="Helical" evidence="1">
    <location>
        <begin position="99"/>
        <end position="115"/>
    </location>
</feature>